<evidence type="ECO:0000256" key="8">
    <source>
        <dbReference type="SAM" id="SignalP"/>
    </source>
</evidence>
<dbReference type="PANTHER" id="PTHR24269">
    <property type="entry name" value="KREMEN PROTEIN"/>
    <property type="match status" value="1"/>
</dbReference>
<name>A0ABZ2XA11_9HYPO</name>
<keyword evidence="3 8" id="KW-0732">Signal</keyword>
<evidence type="ECO:0000256" key="3">
    <source>
        <dbReference type="ARBA" id="ARBA00022729"/>
    </source>
</evidence>
<keyword evidence="4" id="KW-1133">Transmembrane helix</keyword>
<evidence type="ECO:0000256" key="2">
    <source>
        <dbReference type="ARBA" id="ARBA00022692"/>
    </source>
</evidence>
<evidence type="ECO:0000256" key="5">
    <source>
        <dbReference type="ARBA" id="ARBA00023136"/>
    </source>
</evidence>
<evidence type="ECO:0000313" key="11">
    <source>
        <dbReference type="Proteomes" id="UP001489902"/>
    </source>
</evidence>
<feature type="chain" id="PRO_5046646062" description="WSC domain-containing protein" evidence="8">
    <location>
        <begin position="21"/>
        <end position="560"/>
    </location>
</feature>
<dbReference type="PANTHER" id="PTHR24269:SF23">
    <property type="entry name" value="PLASMA MEMBRANE SENSOR TRANSDUCER (EUROFUNG)"/>
    <property type="match status" value="1"/>
</dbReference>
<organism evidence="10 11">
    <name type="scientific">Fusarium acuminatum</name>
    <dbReference type="NCBI Taxonomy" id="5515"/>
    <lineage>
        <taxon>Eukaryota</taxon>
        <taxon>Fungi</taxon>
        <taxon>Dikarya</taxon>
        <taxon>Ascomycota</taxon>
        <taxon>Pezizomycotina</taxon>
        <taxon>Sordariomycetes</taxon>
        <taxon>Hypocreomycetidae</taxon>
        <taxon>Hypocreales</taxon>
        <taxon>Nectriaceae</taxon>
        <taxon>Fusarium</taxon>
        <taxon>Fusarium tricinctum species complex</taxon>
    </lineage>
</organism>
<evidence type="ECO:0000256" key="6">
    <source>
        <dbReference type="ARBA" id="ARBA00023180"/>
    </source>
</evidence>
<evidence type="ECO:0000256" key="4">
    <source>
        <dbReference type="ARBA" id="ARBA00022989"/>
    </source>
</evidence>
<dbReference type="EMBL" id="CP151266">
    <property type="protein sequence ID" value="WZH49706.1"/>
    <property type="molecule type" value="Genomic_DNA"/>
</dbReference>
<dbReference type="Pfam" id="PF01822">
    <property type="entry name" value="WSC"/>
    <property type="match status" value="3"/>
</dbReference>
<evidence type="ECO:0000256" key="1">
    <source>
        <dbReference type="ARBA" id="ARBA00004167"/>
    </source>
</evidence>
<sequence>MVRLDLLPVVLFLWVVLVAAHVPATPQHTPEGCYRGQPRSAIRAGFTRTEVEREKCIESCHENGSSVVVLGVNSCWCADADAYSIEDSVDDARCVQCLVKKDSECSRDDRDLHHVIRLTTDEELMGNPPKFGQITAQGCYHTGVRNPMMRGTVQDDKSLLACAKSCGDDGMPLAAVTGRVCYCAESYPSDKHKVPSNRCYMPCSREGDNDRCRIGHAYNPRRKFTYLTVYDTGLGLDVATDSDPKRDSRPTAEKTTTEITQPDSEPKSLSRYTARCYTEPPYDAVSIPLDSEEMNNFPVSCFLACKKIERAVAVMRDDMCACAPTYPRALSATTARKCHIPCRGDGSYSCGGIRGDRTTAFSIYNTGFNPDKSDIGQEPQNGIDLTTKPYPVQRPVTEPRTGAYTSQGCFNMKPATGVLTEFEQGNMGFICARFCKHEDRAVAALKEGWCHCSDTYPSNNAKVSDSECSTTCPGSEHQVCGGRDAWSVINTGINLNVGSDVPRTGALAWVAMKVEEVTHNLSEAVGGFIDGSQNLFDACLWRLMVFVSDIIYLGDDAVDL</sequence>
<protein>
    <recommendedName>
        <fullName evidence="9">WSC domain-containing protein</fullName>
    </recommendedName>
</protein>
<dbReference type="InterPro" id="IPR051836">
    <property type="entry name" value="Kremen_rcpt"/>
</dbReference>
<evidence type="ECO:0000259" key="9">
    <source>
        <dbReference type="PROSITE" id="PS51212"/>
    </source>
</evidence>
<accession>A0ABZ2XA11</accession>
<feature type="compositionally biased region" description="Basic and acidic residues" evidence="7">
    <location>
        <begin position="242"/>
        <end position="256"/>
    </location>
</feature>
<gene>
    <name evidence="10" type="ORF">QYS62_010912</name>
</gene>
<dbReference type="SMART" id="SM00321">
    <property type="entry name" value="WSC"/>
    <property type="match status" value="2"/>
</dbReference>
<proteinExistence type="predicted"/>
<feature type="region of interest" description="Disordered" evidence="7">
    <location>
        <begin position="238"/>
        <end position="268"/>
    </location>
</feature>
<reference evidence="10 11" key="1">
    <citation type="submission" date="2024-04" db="EMBL/GenBank/DDBJ databases">
        <title>Complete genome sequence of Fusarium acuminatum.</title>
        <authorList>
            <person name="Lan B."/>
        </authorList>
    </citation>
    <scope>NUCLEOTIDE SEQUENCE [LARGE SCALE GENOMIC DNA]</scope>
    <source>
        <strain evidence="10">1A</strain>
    </source>
</reference>
<evidence type="ECO:0000313" key="10">
    <source>
        <dbReference type="EMBL" id="WZH49706.1"/>
    </source>
</evidence>
<feature type="signal peptide" evidence="8">
    <location>
        <begin position="1"/>
        <end position="20"/>
    </location>
</feature>
<keyword evidence="11" id="KW-1185">Reference proteome</keyword>
<evidence type="ECO:0000256" key="7">
    <source>
        <dbReference type="SAM" id="MobiDB-lite"/>
    </source>
</evidence>
<keyword evidence="2" id="KW-0812">Transmembrane</keyword>
<comment type="subcellular location">
    <subcellularLocation>
        <location evidence="1">Membrane</location>
        <topology evidence="1">Single-pass membrane protein</topology>
    </subcellularLocation>
</comment>
<dbReference type="PROSITE" id="PS51212">
    <property type="entry name" value="WSC"/>
    <property type="match status" value="1"/>
</dbReference>
<dbReference type="Proteomes" id="UP001489902">
    <property type="component" value="Chromosome 7"/>
</dbReference>
<feature type="domain" description="WSC" evidence="9">
    <location>
        <begin position="403"/>
        <end position="492"/>
    </location>
</feature>
<dbReference type="InterPro" id="IPR002889">
    <property type="entry name" value="WSC_carb-bd"/>
</dbReference>
<keyword evidence="5" id="KW-0472">Membrane</keyword>
<keyword evidence="6" id="KW-0325">Glycoprotein</keyword>